<dbReference type="Gene3D" id="1.25.40.840">
    <property type="entry name" value="CCR4-NOT transcription complex subunit 1 TTP binding domain"/>
    <property type="match status" value="1"/>
</dbReference>
<evidence type="ECO:0000313" key="5">
    <source>
        <dbReference type="Proteomes" id="UP000000759"/>
    </source>
</evidence>
<dbReference type="Pfam" id="PF16415">
    <property type="entry name" value="CNOT1_CAF1_bind"/>
    <property type="match status" value="1"/>
</dbReference>
<dbReference type="Pfam" id="PF16417">
    <property type="entry name" value="CNOT1_TTP_bind"/>
    <property type="match status" value="1"/>
</dbReference>
<dbReference type="PANTHER" id="PTHR13162:SF8">
    <property type="entry name" value="CCR4-NOT TRANSCRIPTION COMPLEX SUBUNIT 1"/>
    <property type="match status" value="1"/>
</dbReference>
<protein>
    <recommendedName>
        <fullName evidence="6">CCR4-NOT transcription complex subunit 1</fullName>
    </recommendedName>
</protein>
<keyword evidence="5" id="KW-1185">Reference proteome</keyword>
<evidence type="ECO:0000259" key="2">
    <source>
        <dbReference type="Pfam" id="PF16415"/>
    </source>
</evidence>
<feature type="domain" description="CCR4-NOT transcription complex subunit 1 TTP binding" evidence="3">
    <location>
        <begin position="1"/>
        <end position="51"/>
    </location>
</feature>
<dbReference type="InterPro" id="IPR038535">
    <property type="entry name" value="CNOT1_TTP_bind_sf"/>
</dbReference>
<dbReference type="InterPro" id="IPR032191">
    <property type="entry name" value="CNOT1_CAF1_bind"/>
</dbReference>
<dbReference type="GeneID" id="7203903"/>
<feature type="non-terminal residue" evidence="4">
    <location>
        <position position="442"/>
    </location>
</feature>
<sequence>MFNFGMFALEQFKGRLHEWPQYCSHIVQIPHLKDGYAALVSEIEREMSKNQGAASVAGQQPPVPKVLESGLAGDTLLPHPPGEAITSHRSQSAPVPSALELSSEVLNLSSPPRVAEFGPKLGRAVTDSPDSENDFDAPTDTVLDRVQFLVNNLAQSNVEQKAQDLKEMLDPKYFGWLGHFLVVKRISTQANFHSLYLSFLDNLGDYGKGLMEAIINSVYRNIGKLLRSSKITTSSSERGYLKNLGIWLGQITLARNRPILQIMLDAKELLLQGYETGKLIAVAPFLAKTLEGAKNSRIFRPPNPWLMGILGVFRSVYMVDGLKMNIKFEVEVLCKNLGIKLEEIPLRNGVLAKRIAPVKERNPDFNIKSASSGSKSSATGVVPSRSLVGSSEAQSLNLPIPSTVPSSEDKSGQDPQDTVIPNLASYVTVNASLPQLLQTQGS</sequence>
<dbReference type="KEGG" id="pti:PHATR_18735"/>
<evidence type="ECO:0000259" key="3">
    <source>
        <dbReference type="Pfam" id="PF16417"/>
    </source>
</evidence>
<organism evidence="4 5">
    <name type="scientific">Phaeodactylum tricornutum (strain CCAP 1055/1)</name>
    <dbReference type="NCBI Taxonomy" id="556484"/>
    <lineage>
        <taxon>Eukaryota</taxon>
        <taxon>Sar</taxon>
        <taxon>Stramenopiles</taxon>
        <taxon>Ochrophyta</taxon>
        <taxon>Bacillariophyta</taxon>
        <taxon>Bacillariophyceae</taxon>
        <taxon>Bacillariophycidae</taxon>
        <taxon>Naviculales</taxon>
        <taxon>Phaeodactylaceae</taxon>
        <taxon>Phaeodactylum</taxon>
    </lineage>
</organism>
<dbReference type="GO" id="GO:0017148">
    <property type="term" value="P:negative regulation of translation"/>
    <property type="evidence" value="ECO:0007669"/>
    <property type="project" value="InterPro"/>
</dbReference>
<dbReference type="AlphaFoldDB" id="B5Y5J1"/>
<proteinExistence type="predicted"/>
<gene>
    <name evidence="4" type="ORF">PHATR_18735</name>
</gene>
<dbReference type="InterPro" id="IPR032193">
    <property type="entry name" value="CNOT1_TTP_bind"/>
</dbReference>
<dbReference type="InterPro" id="IPR040398">
    <property type="entry name" value="Not1"/>
</dbReference>
<dbReference type="GO" id="GO:0030015">
    <property type="term" value="C:CCR4-NOT core complex"/>
    <property type="evidence" value="ECO:0007669"/>
    <property type="project" value="InterPro"/>
</dbReference>
<dbReference type="eggNOG" id="KOG1831">
    <property type="taxonomic scope" value="Eukaryota"/>
</dbReference>
<dbReference type="GO" id="GO:0000288">
    <property type="term" value="P:nuclear-transcribed mRNA catabolic process, deadenylation-dependent decay"/>
    <property type="evidence" value="ECO:0007669"/>
    <property type="project" value="TreeGrafter"/>
</dbReference>
<reference evidence="4 5" key="1">
    <citation type="journal article" date="2008" name="Nature">
        <title>The Phaeodactylum genome reveals the evolutionary history of diatom genomes.</title>
        <authorList>
            <person name="Bowler C."/>
            <person name="Allen A.E."/>
            <person name="Badger J.H."/>
            <person name="Grimwood J."/>
            <person name="Jabbari K."/>
            <person name="Kuo A."/>
            <person name="Maheswari U."/>
            <person name="Martens C."/>
            <person name="Maumus F."/>
            <person name="Otillar R.P."/>
            <person name="Rayko E."/>
            <person name="Salamov A."/>
            <person name="Vandepoele K."/>
            <person name="Beszteri B."/>
            <person name="Gruber A."/>
            <person name="Heijde M."/>
            <person name="Katinka M."/>
            <person name="Mock T."/>
            <person name="Valentin K."/>
            <person name="Verret F."/>
            <person name="Berges J.A."/>
            <person name="Brownlee C."/>
            <person name="Cadoret J.P."/>
            <person name="Chiovitti A."/>
            <person name="Choi C.J."/>
            <person name="Coesel S."/>
            <person name="De Martino A."/>
            <person name="Detter J.C."/>
            <person name="Durkin C."/>
            <person name="Falciatore A."/>
            <person name="Fournet J."/>
            <person name="Haruta M."/>
            <person name="Huysman M.J."/>
            <person name="Jenkins B.D."/>
            <person name="Jiroutova K."/>
            <person name="Jorgensen R.E."/>
            <person name="Joubert Y."/>
            <person name="Kaplan A."/>
            <person name="Kroger N."/>
            <person name="Kroth P.G."/>
            <person name="La Roche J."/>
            <person name="Lindquist E."/>
            <person name="Lommer M."/>
            <person name="Martin-Jezequel V."/>
            <person name="Lopez P.J."/>
            <person name="Lucas S."/>
            <person name="Mangogna M."/>
            <person name="McGinnis K."/>
            <person name="Medlin L.K."/>
            <person name="Montsant A."/>
            <person name="Oudot-Le Secq M.P."/>
            <person name="Napoli C."/>
            <person name="Obornik M."/>
            <person name="Parker M.S."/>
            <person name="Petit J.L."/>
            <person name="Porcel B.M."/>
            <person name="Poulsen N."/>
            <person name="Robison M."/>
            <person name="Rychlewski L."/>
            <person name="Rynearson T.A."/>
            <person name="Schmutz J."/>
            <person name="Shapiro H."/>
            <person name="Siaut M."/>
            <person name="Stanley M."/>
            <person name="Sussman M.R."/>
            <person name="Taylor A.R."/>
            <person name="Vardi A."/>
            <person name="von Dassow P."/>
            <person name="Vyverman W."/>
            <person name="Willis A."/>
            <person name="Wyrwicz L.S."/>
            <person name="Rokhsar D.S."/>
            <person name="Weissenbach J."/>
            <person name="Armbrust E.V."/>
            <person name="Green B.R."/>
            <person name="Van de Peer Y."/>
            <person name="Grigoriev I.V."/>
        </authorList>
    </citation>
    <scope>NUCLEOTIDE SEQUENCE [LARGE SCALE GENOMIC DNA]</scope>
    <source>
        <strain evidence="4 5">CCAP 1055/1</strain>
    </source>
</reference>
<dbReference type="STRING" id="556484.B5Y5J1"/>
<dbReference type="GO" id="GO:0060090">
    <property type="term" value="F:molecular adaptor activity"/>
    <property type="evidence" value="ECO:0007669"/>
    <property type="project" value="TreeGrafter"/>
</dbReference>
<dbReference type="InParanoid" id="B5Y5J1"/>
<dbReference type="PaxDb" id="2850-Phatr18735"/>
<feature type="region of interest" description="Disordered" evidence="1">
    <location>
        <begin position="73"/>
        <end position="93"/>
    </location>
</feature>
<evidence type="ECO:0000313" key="4">
    <source>
        <dbReference type="EMBL" id="ACI65662.1"/>
    </source>
</evidence>
<evidence type="ECO:0008006" key="6">
    <source>
        <dbReference type="Google" id="ProtNLM"/>
    </source>
</evidence>
<reference evidence="5" key="2">
    <citation type="submission" date="2008-08" db="EMBL/GenBank/DDBJ databases">
        <authorList>
            <consortium name="Diatom Consortium"/>
            <person name="Grigoriev I."/>
            <person name="Grimwood J."/>
            <person name="Kuo A."/>
            <person name="Otillar R.P."/>
            <person name="Salamov A."/>
            <person name="Detter J.C."/>
            <person name="Lindquist E."/>
            <person name="Shapiro H."/>
            <person name="Lucas S."/>
            <person name="Glavina del Rio T."/>
            <person name="Pitluck S."/>
            <person name="Rokhsar D."/>
            <person name="Bowler C."/>
        </authorList>
    </citation>
    <scope>GENOME REANNOTATION</scope>
    <source>
        <strain evidence="5">CCAP 1055/1</strain>
    </source>
</reference>
<accession>B5Y5J1</accession>
<feature type="region of interest" description="Disordered" evidence="1">
    <location>
        <begin position="390"/>
        <end position="421"/>
    </location>
</feature>
<dbReference type="PANTHER" id="PTHR13162">
    <property type="entry name" value="CCR4-NOT TRANSCRIPTION COMPLEX"/>
    <property type="match status" value="1"/>
</dbReference>
<dbReference type="OrthoDB" id="1933107at2759"/>
<dbReference type="HOGENOM" id="CLU_000286_3_1_1"/>
<dbReference type="GO" id="GO:0000932">
    <property type="term" value="C:P-body"/>
    <property type="evidence" value="ECO:0007669"/>
    <property type="project" value="TreeGrafter"/>
</dbReference>
<evidence type="ECO:0000256" key="1">
    <source>
        <dbReference type="SAM" id="MobiDB-lite"/>
    </source>
</evidence>
<dbReference type="Proteomes" id="UP000000759">
    <property type="component" value="Chromosome 3"/>
</dbReference>
<dbReference type="Gene3D" id="1.25.40.180">
    <property type="match status" value="1"/>
</dbReference>
<feature type="domain" description="CCR4-NOT transcription complex subunit 1 CAF1-binding" evidence="2">
    <location>
        <begin position="136"/>
        <end position="348"/>
    </location>
</feature>
<name>B5Y5J1_PHATC</name>
<dbReference type="RefSeq" id="XP_002186192.1">
    <property type="nucleotide sequence ID" value="XM_002186156.1"/>
</dbReference>
<dbReference type="EMBL" id="CP001142">
    <property type="protein sequence ID" value="ACI65662.1"/>
    <property type="molecule type" value="Genomic_DNA"/>
</dbReference>